<comment type="caution">
    <text evidence="2">The sequence shown here is derived from an EMBL/GenBank/DDBJ whole genome shotgun (WGS) entry which is preliminary data.</text>
</comment>
<name>S6TYF2_PSESF</name>
<gene>
    <name evidence="2" type="ORF">A244_21791</name>
</gene>
<dbReference type="Proteomes" id="UP000015729">
    <property type="component" value="Unassembled WGS sequence"/>
</dbReference>
<feature type="region of interest" description="Disordered" evidence="1">
    <location>
        <begin position="16"/>
        <end position="42"/>
    </location>
</feature>
<evidence type="ECO:0000313" key="3">
    <source>
        <dbReference type="Proteomes" id="UP000015729"/>
    </source>
</evidence>
<protein>
    <submittedName>
        <fullName evidence="2">Amine oxidase, flavin-containing protein</fullName>
    </submittedName>
</protein>
<dbReference type="PATRIC" id="fig|1194404.4.peg.4484"/>
<organism evidence="2 3">
    <name type="scientific">Pseudomonas syringae pv. actinidiae ICMP 18807</name>
    <dbReference type="NCBI Taxonomy" id="1194404"/>
    <lineage>
        <taxon>Bacteria</taxon>
        <taxon>Pseudomonadati</taxon>
        <taxon>Pseudomonadota</taxon>
        <taxon>Gammaproteobacteria</taxon>
        <taxon>Pseudomonadales</taxon>
        <taxon>Pseudomonadaceae</taxon>
        <taxon>Pseudomonas</taxon>
        <taxon>Pseudomonas syringae</taxon>
    </lineage>
</organism>
<dbReference type="EMBL" id="AOKG01001531">
    <property type="protein sequence ID" value="EPN47029.1"/>
    <property type="molecule type" value="Genomic_DNA"/>
</dbReference>
<accession>S6TYF2</accession>
<evidence type="ECO:0000313" key="2">
    <source>
        <dbReference type="EMBL" id="EPN47029.1"/>
    </source>
</evidence>
<proteinExistence type="predicted"/>
<dbReference type="AlphaFoldDB" id="S6TYF2"/>
<feature type="non-terminal residue" evidence="2">
    <location>
        <position position="42"/>
    </location>
</feature>
<sequence length="42" mass="4470">MGGEKALKDALAVLGLGPSSHRRPQPLKLKSGLGQCTRVRSR</sequence>
<reference evidence="2 3" key="1">
    <citation type="journal article" date="2013" name="PLoS Pathog.">
        <title>Genomic analysis of the Kiwifruit pathogen Pseudomonas syringae pv. actinidiae provides insight into the origins of an emergent plant disease.</title>
        <authorList>
            <person name="McCann H.C."/>
            <person name="Rikkerink E.H."/>
            <person name="Bertels F."/>
            <person name="Fiers M."/>
            <person name="Lu A."/>
            <person name="Rees-George J."/>
            <person name="Andersen M.T."/>
            <person name="Gleave A.P."/>
            <person name="Haubold B."/>
            <person name="Wohlers M.W."/>
            <person name="Guttman D.S."/>
            <person name="Wang P.W."/>
            <person name="Straub C."/>
            <person name="Vanneste J.L."/>
            <person name="Rainey P.B."/>
            <person name="Templeton M.D."/>
        </authorList>
    </citation>
    <scope>NUCLEOTIDE SEQUENCE [LARGE SCALE GENOMIC DNA]</scope>
    <source>
        <strain evidence="2 3">ICMP 18807</strain>
    </source>
</reference>
<evidence type="ECO:0000256" key="1">
    <source>
        <dbReference type="SAM" id="MobiDB-lite"/>
    </source>
</evidence>